<dbReference type="RefSeq" id="WP_112148719.1">
    <property type="nucleotide sequence ID" value="NZ_CP157369.1"/>
</dbReference>
<dbReference type="GO" id="GO:0005524">
    <property type="term" value="F:ATP binding"/>
    <property type="evidence" value="ECO:0007669"/>
    <property type="project" value="UniProtKB-UniRule"/>
</dbReference>
<protein>
    <recommendedName>
        <fullName evidence="6">UvrD-like helicase ATP-binding domain-containing protein</fullName>
    </recommendedName>
</protein>
<dbReference type="InterPro" id="IPR027417">
    <property type="entry name" value="P-loop_NTPase"/>
</dbReference>
<feature type="binding site" evidence="5">
    <location>
        <begin position="565"/>
        <end position="572"/>
    </location>
    <ligand>
        <name>ATP</name>
        <dbReference type="ChEBI" id="CHEBI:30616"/>
    </ligand>
</feature>
<reference evidence="7 8" key="1">
    <citation type="submission" date="2018-02" db="EMBL/GenBank/DDBJ databases">
        <title>Complete genome sequencing of Faecalibacterium prausnitzii strains isolated from the human gut.</title>
        <authorList>
            <person name="Fitzgerald B.C."/>
            <person name="Shkoporov A.N."/>
            <person name="Ross P.R."/>
            <person name="Hill C."/>
        </authorList>
    </citation>
    <scope>NUCLEOTIDE SEQUENCE [LARGE SCALE GENOMIC DNA]</scope>
    <source>
        <strain evidence="7 8">APC923/61-1</strain>
    </source>
</reference>
<dbReference type="OrthoDB" id="9787585at2"/>
<dbReference type="PANTHER" id="PTHR11070:SF17">
    <property type="entry name" value="DNA HELICASE IV"/>
    <property type="match status" value="1"/>
</dbReference>
<keyword evidence="2 5" id="KW-0378">Hydrolase</keyword>
<dbReference type="PANTHER" id="PTHR11070">
    <property type="entry name" value="UVRD / RECB / PCRA DNA HELICASE FAMILY MEMBER"/>
    <property type="match status" value="1"/>
</dbReference>
<accession>A0A329UCT4</accession>
<keyword evidence="4 5" id="KW-0067">ATP-binding</keyword>
<dbReference type="InterPro" id="IPR014016">
    <property type="entry name" value="UvrD-like_ATP-bd"/>
</dbReference>
<feature type="domain" description="UvrD-like helicase ATP-binding" evidence="6">
    <location>
        <begin position="544"/>
        <end position="1058"/>
    </location>
</feature>
<dbReference type="Pfam" id="PF00580">
    <property type="entry name" value="UvrD-helicase"/>
    <property type="match status" value="1"/>
</dbReference>
<evidence type="ECO:0000256" key="4">
    <source>
        <dbReference type="ARBA" id="ARBA00022840"/>
    </source>
</evidence>
<name>A0A329UCT4_9FIRM</name>
<dbReference type="Gene3D" id="3.40.50.300">
    <property type="entry name" value="P-loop containing nucleotide triphosphate hydrolases"/>
    <property type="match status" value="3"/>
</dbReference>
<dbReference type="AlphaFoldDB" id="A0A329UCT4"/>
<dbReference type="GO" id="GO:0003677">
    <property type="term" value="F:DNA binding"/>
    <property type="evidence" value="ECO:0007669"/>
    <property type="project" value="InterPro"/>
</dbReference>
<dbReference type="EMBL" id="PRLE01000004">
    <property type="protein sequence ID" value="RAW58864.1"/>
    <property type="molecule type" value="Genomic_DNA"/>
</dbReference>
<dbReference type="PROSITE" id="PS51198">
    <property type="entry name" value="UVRD_HELICASE_ATP_BIND"/>
    <property type="match status" value="1"/>
</dbReference>
<dbReference type="GO" id="GO:0016787">
    <property type="term" value="F:hydrolase activity"/>
    <property type="evidence" value="ECO:0007669"/>
    <property type="project" value="UniProtKB-UniRule"/>
</dbReference>
<dbReference type="GO" id="GO:0005829">
    <property type="term" value="C:cytosol"/>
    <property type="evidence" value="ECO:0007669"/>
    <property type="project" value="TreeGrafter"/>
</dbReference>
<dbReference type="Proteomes" id="UP000250583">
    <property type="component" value="Unassembled WGS sequence"/>
</dbReference>
<organism evidence="7 8">
    <name type="scientific">Faecalibacterium prausnitzii</name>
    <dbReference type="NCBI Taxonomy" id="853"/>
    <lineage>
        <taxon>Bacteria</taxon>
        <taxon>Bacillati</taxon>
        <taxon>Bacillota</taxon>
        <taxon>Clostridia</taxon>
        <taxon>Eubacteriales</taxon>
        <taxon>Oscillospiraceae</taxon>
        <taxon>Faecalibacterium</taxon>
    </lineage>
</organism>
<evidence type="ECO:0000256" key="2">
    <source>
        <dbReference type="ARBA" id="ARBA00022801"/>
    </source>
</evidence>
<evidence type="ECO:0000256" key="5">
    <source>
        <dbReference type="PROSITE-ProRule" id="PRU00560"/>
    </source>
</evidence>
<sequence length="1177" mass="136226">MPRILYDRFGFDRFGYNKDGYDRMGYNREGFDRDGYDRNGLNRQGFNKLTGFDKDGYDKDGYDRDGFDRSGFDKDGFDHKGYNTLGYDRTGFNRAGLDKDGYNRQGYDKSGYNRQGYNKDGFNQYGYDKDGFNARGYDIEGFDRSGFNGAGFDRDGFDRNGYDKDGYNRDGFDHNGMDREGYGADGFDLYGFDRDGNDQNGFSFTGWNSDGKNILGFYRDGFNSEGLSIEGYSRELFDADGYHIYTGFNLEGFDRDGYNVNGLDSDGYNREGYHFITGLNHAGYDCDGYNFYGFDQNGYNRNGYNRDGYDENGFDVFGYDKAGFDRAGYNRDGYDHDGYNFEGYNAEGELKPSLRKNMQLTSDAQQEKLERQYLTKCQIAVRRIYGKQVENEIMQDFKPETSYYYDSRSGLLQTRRSEPDMELARRQIDRKVNKVIRKPYFCHVDYKYNAELYLGKQQVAGWITDWADEQASLYYQWQMYIGNEDKKLELVRDVHISDGDYQGYTDLYNAHQKETKSTTVADQHLAQIIAANQKNKKIHDIVESIQQNQYRIITSNMDTPLLVLGCAGSGKTMILMHKIRYMKYNHKDLQMEDIIVLSPTDILGRESHELSRLLQIEAVKQFTVVSFYEAASKQLLNKLQLPYEEFQVIDDGITPKAYYQKTYLDTLRLDLFNILHRGSSNGGSLKSYQEQLDETIRSYIERSTLKPEEIGQLDSLYNSSLKELEKASVQDIEHLDSLLEKRISERLKYENAQLLIRLLLRGNLLKDVPQLKNPESSRLEQKFFYTLKVSALIISDEFNRGMVHQEFTPTSMAQCLQVLQLFLTENLERDDARKLLNEWEKVSRQEAVAFDRFLDQQAMYFDHLEYKKIILENLLSEKIVCRKKSIGDAFDYETSFEKLVQLYEESEDALDKVGLTPFTFFSTYNKMLREKKRLQQQRKSPDKNTYLLDSILHLLNVTISYDSITEIPLSKAFLMTELLSSYAGDLSLDKKYIFVDEFQDLSPNELRLVQKLYPNSVFNLFGDLSQCISEKGIAELTSIPKDLRIGTPATISENYRNARQITEYVNREFSMKMLAVGLNGKQEKVNMIPDLEIAQDDRVAIIVSGAPLVLNDFLRDHDVVFFDEQREIVRGAYNVISVANVKGLEFEKAIVVLSGMTPNEQYVACTRAIQELYVIPS</sequence>
<dbReference type="InterPro" id="IPR000212">
    <property type="entry name" value="DNA_helicase_UvrD/REP"/>
</dbReference>
<keyword evidence="3 5" id="KW-0347">Helicase</keyword>
<dbReference type="GO" id="GO:0043138">
    <property type="term" value="F:3'-5' DNA helicase activity"/>
    <property type="evidence" value="ECO:0007669"/>
    <property type="project" value="TreeGrafter"/>
</dbReference>
<keyword evidence="1 5" id="KW-0547">Nucleotide-binding</keyword>
<dbReference type="GO" id="GO:0000725">
    <property type="term" value="P:recombinational repair"/>
    <property type="evidence" value="ECO:0007669"/>
    <property type="project" value="TreeGrafter"/>
</dbReference>
<proteinExistence type="predicted"/>
<dbReference type="SUPFAM" id="SSF52540">
    <property type="entry name" value="P-loop containing nucleoside triphosphate hydrolases"/>
    <property type="match status" value="1"/>
</dbReference>
<evidence type="ECO:0000313" key="7">
    <source>
        <dbReference type="EMBL" id="RAW58864.1"/>
    </source>
</evidence>
<comment type="caution">
    <text evidence="7">The sequence shown here is derived from an EMBL/GenBank/DDBJ whole genome shotgun (WGS) entry which is preliminary data.</text>
</comment>
<gene>
    <name evidence="7" type="ORF">C4N22_09065</name>
</gene>
<evidence type="ECO:0000313" key="8">
    <source>
        <dbReference type="Proteomes" id="UP000250583"/>
    </source>
</evidence>
<evidence type="ECO:0000259" key="6">
    <source>
        <dbReference type="PROSITE" id="PS51198"/>
    </source>
</evidence>
<evidence type="ECO:0000256" key="3">
    <source>
        <dbReference type="ARBA" id="ARBA00022806"/>
    </source>
</evidence>
<evidence type="ECO:0000256" key="1">
    <source>
        <dbReference type="ARBA" id="ARBA00022741"/>
    </source>
</evidence>